<gene>
    <name evidence="1" type="ORF">Anapl_10311</name>
</gene>
<dbReference type="Proteomes" id="UP000296049">
    <property type="component" value="Unassembled WGS sequence"/>
</dbReference>
<keyword evidence="2" id="KW-1185">Reference proteome</keyword>
<organism evidence="1 2">
    <name type="scientific">Anas platyrhynchos</name>
    <name type="common">Mallard</name>
    <name type="synonym">Anas boschas</name>
    <dbReference type="NCBI Taxonomy" id="8839"/>
    <lineage>
        <taxon>Eukaryota</taxon>
        <taxon>Metazoa</taxon>
        <taxon>Chordata</taxon>
        <taxon>Craniata</taxon>
        <taxon>Vertebrata</taxon>
        <taxon>Euteleostomi</taxon>
        <taxon>Archelosauria</taxon>
        <taxon>Archosauria</taxon>
        <taxon>Dinosauria</taxon>
        <taxon>Saurischia</taxon>
        <taxon>Theropoda</taxon>
        <taxon>Coelurosauria</taxon>
        <taxon>Aves</taxon>
        <taxon>Neognathae</taxon>
        <taxon>Galloanserae</taxon>
        <taxon>Anseriformes</taxon>
        <taxon>Anatidae</taxon>
        <taxon>Anatinae</taxon>
        <taxon>Anas</taxon>
    </lineage>
</organism>
<dbReference type="EMBL" id="KB743351">
    <property type="protein sequence ID" value="EOA99282.1"/>
    <property type="molecule type" value="Genomic_DNA"/>
</dbReference>
<dbReference type="AlphaFoldDB" id="R0LGA2"/>
<reference evidence="2" key="1">
    <citation type="journal article" date="2013" name="Nat. Genet.">
        <title>The duck genome and transcriptome provide insight into an avian influenza virus reservoir species.</title>
        <authorList>
            <person name="Huang Y."/>
            <person name="Li Y."/>
            <person name="Burt D.W."/>
            <person name="Chen H."/>
            <person name="Zhang Y."/>
            <person name="Qian W."/>
            <person name="Kim H."/>
            <person name="Gan S."/>
            <person name="Zhao Y."/>
            <person name="Li J."/>
            <person name="Yi K."/>
            <person name="Feng H."/>
            <person name="Zhu P."/>
            <person name="Li B."/>
            <person name="Liu Q."/>
            <person name="Fairley S."/>
            <person name="Magor K.E."/>
            <person name="Du Z."/>
            <person name="Hu X."/>
            <person name="Goodman L."/>
            <person name="Tafer H."/>
            <person name="Vignal A."/>
            <person name="Lee T."/>
            <person name="Kim K.W."/>
            <person name="Sheng Z."/>
            <person name="An Y."/>
            <person name="Searle S."/>
            <person name="Herrero J."/>
            <person name="Groenen M.A."/>
            <person name="Crooijmans R.P."/>
            <person name="Faraut T."/>
            <person name="Cai Q."/>
            <person name="Webster R.G."/>
            <person name="Aldridge J.R."/>
            <person name="Warren W.C."/>
            <person name="Bartschat S."/>
            <person name="Kehr S."/>
            <person name="Marz M."/>
            <person name="Stadler P.F."/>
            <person name="Smith J."/>
            <person name="Kraus R.H."/>
            <person name="Zhao Y."/>
            <person name="Ren L."/>
            <person name="Fei J."/>
            <person name="Morisson M."/>
            <person name="Kaiser P."/>
            <person name="Griffin D.K."/>
            <person name="Rao M."/>
            <person name="Pitel F."/>
            <person name="Wang J."/>
            <person name="Li N."/>
        </authorList>
    </citation>
    <scope>NUCLEOTIDE SEQUENCE [LARGE SCALE GENOMIC DNA]</scope>
</reference>
<protein>
    <submittedName>
        <fullName evidence="1">Uncharacterized protein</fullName>
    </submittedName>
</protein>
<sequence>MISAWKLALSSFAAQRVAKTRRVRKPTARSAITPHHQSALISRLARALCPDARFARSGFAHLQTCDLRVARAELAGWVHFPSAPSLRFVCKLSGSVQEILLSVGCTCQMVQAPALASAHEEGTQKPPSLVEARCWLLRRVLPAPEVIGHAVCQEMLGSVEAALLKPLHHFQRAFNVNTIYNASHLLALRSAKGYYNHLMTAVKKPKQTRYSRLAVPKLTETQFKALVRGDATAQLKLKLFSAVDDSDCTEDLIVVFLQRFINSRGETRCCYGKY</sequence>
<proteinExistence type="predicted"/>
<evidence type="ECO:0000313" key="2">
    <source>
        <dbReference type="Proteomes" id="UP000296049"/>
    </source>
</evidence>
<name>R0LGA2_ANAPL</name>
<accession>R0LGA2</accession>
<evidence type="ECO:0000313" key="1">
    <source>
        <dbReference type="EMBL" id="EOA99282.1"/>
    </source>
</evidence>